<sequence length="246" mass="26960">MSKGKGKETDAVTLQALLPPMPNPSAGSANPSASLSSLWGYLLPALNHMVRSPTNSAEKAPAIDISYHMGIHTATYNYLTAQSEATNASPPTSGADRDTTKQAPSSTDLYKHLDKYYTELARELLLGAPEDDTTLMQYLVPCFKRYAVGAHSINRLLNYVNRHYVKRAIDEDKGWLTLSDIFDAVAKSVQEGKTREEIAKKLKERRIEELKQWGYEEGGTAESLGQAELCAEAASSLERVVPLSAL</sequence>
<feature type="non-terminal residue" evidence="2">
    <location>
        <position position="246"/>
    </location>
</feature>
<dbReference type="OrthoDB" id="27073at2759"/>
<dbReference type="SUPFAM" id="SSF74788">
    <property type="entry name" value="Cullin repeat-like"/>
    <property type="match status" value="1"/>
</dbReference>
<feature type="region of interest" description="Disordered" evidence="1">
    <location>
        <begin position="85"/>
        <end position="105"/>
    </location>
</feature>
<dbReference type="HOGENOM" id="CLU_074864_0_0_1"/>
<dbReference type="InterPro" id="IPR016159">
    <property type="entry name" value="Cullin_repeat-like_dom_sf"/>
</dbReference>
<evidence type="ECO:0000313" key="2">
    <source>
        <dbReference type="EMBL" id="KIJ58590.1"/>
    </source>
</evidence>
<protein>
    <submittedName>
        <fullName evidence="2">Uncharacterized protein</fullName>
    </submittedName>
</protein>
<evidence type="ECO:0000256" key="1">
    <source>
        <dbReference type="SAM" id="MobiDB-lite"/>
    </source>
</evidence>
<gene>
    <name evidence="2" type="ORF">HYDPIDRAFT_102346</name>
</gene>
<keyword evidence="3" id="KW-1185">Reference proteome</keyword>
<evidence type="ECO:0000313" key="3">
    <source>
        <dbReference type="Proteomes" id="UP000053820"/>
    </source>
</evidence>
<dbReference type="Proteomes" id="UP000053820">
    <property type="component" value="Unassembled WGS sequence"/>
</dbReference>
<dbReference type="EMBL" id="KN839924">
    <property type="protein sequence ID" value="KIJ58590.1"/>
    <property type="molecule type" value="Genomic_DNA"/>
</dbReference>
<reference evidence="2 3" key="1">
    <citation type="submission" date="2014-04" db="EMBL/GenBank/DDBJ databases">
        <title>Evolutionary Origins and Diversification of the Mycorrhizal Mutualists.</title>
        <authorList>
            <consortium name="DOE Joint Genome Institute"/>
            <consortium name="Mycorrhizal Genomics Consortium"/>
            <person name="Kohler A."/>
            <person name="Kuo A."/>
            <person name="Nagy L.G."/>
            <person name="Floudas D."/>
            <person name="Copeland A."/>
            <person name="Barry K.W."/>
            <person name="Cichocki N."/>
            <person name="Veneault-Fourrey C."/>
            <person name="LaButti K."/>
            <person name="Lindquist E.A."/>
            <person name="Lipzen A."/>
            <person name="Lundell T."/>
            <person name="Morin E."/>
            <person name="Murat C."/>
            <person name="Riley R."/>
            <person name="Ohm R."/>
            <person name="Sun H."/>
            <person name="Tunlid A."/>
            <person name="Henrissat B."/>
            <person name="Grigoriev I.V."/>
            <person name="Hibbett D.S."/>
            <person name="Martin F."/>
        </authorList>
    </citation>
    <scope>NUCLEOTIDE SEQUENCE [LARGE SCALE GENOMIC DNA]</scope>
    <source>
        <strain evidence="2 3">MD-312</strain>
    </source>
</reference>
<dbReference type="AlphaFoldDB" id="A0A0C9VLV2"/>
<accession>A0A0C9VLV2</accession>
<organism evidence="2 3">
    <name type="scientific">Hydnomerulius pinastri MD-312</name>
    <dbReference type="NCBI Taxonomy" id="994086"/>
    <lineage>
        <taxon>Eukaryota</taxon>
        <taxon>Fungi</taxon>
        <taxon>Dikarya</taxon>
        <taxon>Basidiomycota</taxon>
        <taxon>Agaricomycotina</taxon>
        <taxon>Agaricomycetes</taxon>
        <taxon>Agaricomycetidae</taxon>
        <taxon>Boletales</taxon>
        <taxon>Boletales incertae sedis</taxon>
        <taxon>Leucogyrophana</taxon>
    </lineage>
</organism>
<name>A0A0C9VLV2_9AGAM</name>
<proteinExistence type="predicted"/>
<dbReference type="Gene3D" id="1.20.1310.10">
    <property type="entry name" value="Cullin Repeats"/>
    <property type="match status" value="1"/>
</dbReference>